<dbReference type="Proteomes" id="UP000240978">
    <property type="component" value="Unassembled WGS sequence"/>
</dbReference>
<dbReference type="InterPro" id="IPR012338">
    <property type="entry name" value="Beta-lactam/transpept-like"/>
</dbReference>
<dbReference type="SUPFAM" id="SSF56601">
    <property type="entry name" value="beta-lactamase/transpeptidase-like"/>
    <property type="match status" value="1"/>
</dbReference>
<feature type="domain" description="Beta-lactamase-related" evidence="4">
    <location>
        <begin position="36"/>
        <end position="330"/>
    </location>
</feature>
<dbReference type="EMBL" id="PYGK01000013">
    <property type="protein sequence ID" value="PSL25436.1"/>
    <property type="molecule type" value="Genomic_DNA"/>
</dbReference>
<dbReference type="Pfam" id="PF11954">
    <property type="entry name" value="DUF3471"/>
    <property type="match status" value="1"/>
</dbReference>
<evidence type="ECO:0000313" key="6">
    <source>
        <dbReference type="EMBL" id="PSL25436.1"/>
    </source>
</evidence>
<proteinExistence type="predicted"/>
<keyword evidence="7" id="KW-1185">Reference proteome</keyword>
<dbReference type="InterPro" id="IPR021860">
    <property type="entry name" value="Peptidase_S12_Pab87-rel_C"/>
</dbReference>
<dbReference type="Gene3D" id="3.40.710.10">
    <property type="entry name" value="DD-peptidase/beta-lactamase superfamily"/>
    <property type="match status" value="1"/>
</dbReference>
<name>A0A2P8FUN8_9BACT</name>
<dbReference type="PANTHER" id="PTHR46825">
    <property type="entry name" value="D-ALANYL-D-ALANINE-CARBOXYPEPTIDASE/ENDOPEPTIDASE AMPH"/>
    <property type="match status" value="1"/>
</dbReference>
<dbReference type="PANTHER" id="PTHR46825:SF11">
    <property type="entry name" value="PENICILLIN-BINDING PROTEIN 4"/>
    <property type="match status" value="1"/>
</dbReference>
<gene>
    <name evidence="6" type="ORF">CLV42_113118</name>
</gene>
<comment type="subcellular location">
    <subcellularLocation>
        <location evidence="1">Membrane</location>
    </subcellularLocation>
</comment>
<feature type="signal peptide" evidence="3">
    <location>
        <begin position="1"/>
        <end position="19"/>
    </location>
</feature>
<keyword evidence="3" id="KW-0732">Signal</keyword>
<keyword evidence="2" id="KW-0472">Membrane</keyword>
<organism evidence="6 7">
    <name type="scientific">Chitinophaga ginsengisoli</name>
    <dbReference type="NCBI Taxonomy" id="363837"/>
    <lineage>
        <taxon>Bacteria</taxon>
        <taxon>Pseudomonadati</taxon>
        <taxon>Bacteroidota</taxon>
        <taxon>Chitinophagia</taxon>
        <taxon>Chitinophagales</taxon>
        <taxon>Chitinophagaceae</taxon>
        <taxon>Chitinophaga</taxon>
    </lineage>
</organism>
<evidence type="ECO:0000259" key="5">
    <source>
        <dbReference type="Pfam" id="PF11954"/>
    </source>
</evidence>
<accession>A0A2P8FUN8</accession>
<dbReference type="InterPro" id="IPR050491">
    <property type="entry name" value="AmpC-like"/>
</dbReference>
<comment type="caution">
    <text evidence="6">The sequence shown here is derived from an EMBL/GenBank/DDBJ whole genome shotgun (WGS) entry which is preliminary data.</text>
</comment>
<sequence length="446" mass="50543">MKKLLCLLFLLGGLLYARAQDTTTAKLDSLLSTYNRVYKFNGTALITQHGKILLHKAYGFRNVADSVRNDTGTIFQLGSVTKQFTAVIILKLEEEKKLSVQDKVSKYFPDFPKGDSITIHHLLTHTSGIYNYTNDRTFMESEVFKPASREKLMALFKDKPLDFPPGTRWNYSNSGYCLLGYIAEKAANKPYEQLVREYIFNPLHMTNSGFDFKRLNNKEKSTGYFFINQDSSKVAPGVDSSVSFAAGAMYSTTRDLYKWHQAAQQYKILTKADWERAYTPVLNHYGYGMNIDSTEGKRRISHGGGIHGFITTLTRVPEDDVCIILLDNASDNTIGRISESVQSILYNRPYTLPRVRNAIQVAETTLQQYTGEYDMKGFTITIAVKDGMLTGQPTGQQPAILYAEKEDFFFLSIADVQIKFTRGDKNEVNGMILYENDREKIGTKVK</sequence>
<dbReference type="RefSeq" id="WP_106604713.1">
    <property type="nucleotide sequence ID" value="NZ_PYGK01000013.1"/>
</dbReference>
<evidence type="ECO:0000259" key="4">
    <source>
        <dbReference type="Pfam" id="PF00144"/>
    </source>
</evidence>
<reference evidence="6 7" key="1">
    <citation type="submission" date="2018-03" db="EMBL/GenBank/DDBJ databases">
        <title>Genomic Encyclopedia of Archaeal and Bacterial Type Strains, Phase II (KMG-II): from individual species to whole genera.</title>
        <authorList>
            <person name="Goeker M."/>
        </authorList>
    </citation>
    <scope>NUCLEOTIDE SEQUENCE [LARGE SCALE GENOMIC DNA]</scope>
    <source>
        <strain evidence="6 7">DSM 18107</strain>
    </source>
</reference>
<dbReference type="OrthoDB" id="9793489at2"/>
<evidence type="ECO:0000313" key="7">
    <source>
        <dbReference type="Proteomes" id="UP000240978"/>
    </source>
</evidence>
<feature type="chain" id="PRO_5015113826" evidence="3">
    <location>
        <begin position="20"/>
        <end position="446"/>
    </location>
</feature>
<dbReference type="AlphaFoldDB" id="A0A2P8FUN8"/>
<feature type="domain" description="Peptidase S12 Pab87-related C-terminal" evidence="5">
    <location>
        <begin position="356"/>
        <end position="434"/>
    </location>
</feature>
<dbReference type="Pfam" id="PF00144">
    <property type="entry name" value="Beta-lactamase"/>
    <property type="match status" value="1"/>
</dbReference>
<evidence type="ECO:0000256" key="3">
    <source>
        <dbReference type="SAM" id="SignalP"/>
    </source>
</evidence>
<evidence type="ECO:0000256" key="1">
    <source>
        <dbReference type="ARBA" id="ARBA00004370"/>
    </source>
</evidence>
<protein>
    <submittedName>
        <fullName evidence="6">CubicO group peptidase (Beta-lactamase class C family)</fullName>
    </submittedName>
</protein>
<dbReference type="InterPro" id="IPR001466">
    <property type="entry name" value="Beta-lactam-related"/>
</dbReference>
<evidence type="ECO:0000256" key="2">
    <source>
        <dbReference type="ARBA" id="ARBA00023136"/>
    </source>
</evidence>
<dbReference type="GO" id="GO:0016020">
    <property type="term" value="C:membrane"/>
    <property type="evidence" value="ECO:0007669"/>
    <property type="project" value="UniProtKB-SubCell"/>
</dbReference>